<dbReference type="GO" id="GO:0016491">
    <property type="term" value="F:oxidoreductase activity"/>
    <property type="evidence" value="ECO:0007669"/>
    <property type="project" value="UniProtKB-KW"/>
</dbReference>
<dbReference type="GO" id="GO:0051287">
    <property type="term" value="F:NAD binding"/>
    <property type="evidence" value="ECO:0007669"/>
    <property type="project" value="InterPro"/>
</dbReference>
<feature type="domain" description="D-isomer specific 2-hydroxyacid dehydrogenase NAD-binding" evidence="3">
    <location>
        <begin position="133"/>
        <end position="305"/>
    </location>
</feature>
<keyword evidence="2" id="KW-0520">NAD</keyword>
<accession>A0A975FQM0</accession>
<dbReference type="PANTHER" id="PTHR43333">
    <property type="entry name" value="2-HACID_DH_C DOMAIN-CONTAINING PROTEIN"/>
    <property type="match status" value="1"/>
</dbReference>
<sequence>MATPLPAELRGEVLRREPRIRFLVEDELLPPMRFPADFHGDPDYRRSPAQQSRFERLLAGADALYGIPDASPAALKRAVDANPELRWVQTMAAGGGSQIAAAGLSSAQLERVAFTTSAGVHGRPLAEFALFGLLAAAKRLPRLQADQRRHVWPAHRRPMAQLGDWTVLVIGLGGVGSEVARMLAALGANVIGMSRRLRAGLELSEWVPPERLLEVVGRVDAIVSTLPGTERTAGLIGAEVFERIQAGLTFVNVGRGSVVDERALLEALDDGWVGFAALDVFATEPLPAGSPLWEHPNVLVSPHTAALDPGEEFRIAGLFADNATRLLDGRRLRNLVDTLEFY</sequence>
<dbReference type="InterPro" id="IPR006140">
    <property type="entry name" value="D-isomer_DH_NAD-bd"/>
</dbReference>
<protein>
    <submittedName>
        <fullName evidence="4">D-2-hydroxyacid dehydrogenase</fullName>
    </submittedName>
</protein>
<dbReference type="PANTHER" id="PTHR43333:SF1">
    <property type="entry name" value="D-ISOMER SPECIFIC 2-HYDROXYACID DEHYDROGENASE NAD-BINDING DOMAIN-CONTAINING PROTEIN"/>
    <property type="match status" value="1"/>
</dbReference>
<dbReference type="CDD" id="cd05300">
    <property type="entry name" value="2-Hacid_dh_1"/>
    <property type="match status" value="1"/>
</dbReference>
<gene>
    <name evidence="4" type="ORF">G127AT_06645</name>
</gene>
<dbReference type="Gene3D" id="3.40.50.720">
    <property type="entry name" value="NAD(P)-binding Rossmann-like Domain"/>
    <property type="match status" value="2"/>
</dbReference>
<evidence type="ECO:0000256" key="2">
    <source>
        <dbReference type="ARBA" id="ARBA00023027"/>
    </source>
</evidence>
<keyword evidence="1" id="KW-0560">Oxidoreductase</keyword>
<dbReference type="Proteomes" id="UP000671914">
    <property type="component" value="Chromosome"/>
</dbReference>
<evidence type="ECO:0000256" key="1">
    <source>
        <dbReference type="ARBA" id="ARBA00023002"/>
    </source>
</evidence>
<dbReference type="Pfam" id="PF02826">
    <property type="entry name" value="2-Hacid_dh_C"/>
    <property type="match status" value="1"/>
</dbReference>
<evidence type="ECO:0000313" key="5">
    <source>
        <dbReference type="Proteomes" id="UP000671914"/>
    </source>
</evidence>
<dbReference type="SUPFAM" id="SSF51735">
    <property type="entry name" value="NAD(P)-binding Rossmann-fold domains"/>
    <property type="match status" value="1"/>
</dbReference>
<dbReference type="KEGG" id="aarc:G127AT_06645"/>
<dbReference type="EMBL" id="CP071696">
    <property type="protein sequence ID" value="QTX06194.1"/>
    <property type="molecule type" value="Genomic_DNA"/>
</dbReference>
<keyword evidence="5" id="KW-1185">Reference proteome</keyword>
<organism evidence="4 5">
    <name type="scientific">Agromyces archimandritae</name>
    <dbReference type="NCBI Taxonomy" id="2781962"/>
    <lineage>
        <taxon>Bacteria</taxon>
        <taxon>Bacillati</taxon>
        <taxon>Actinomycetota</taxon>
        <taxon>Actinomycetes</taxon>
        <taxon>Micrococcales</taxon>
        <taxon>Microbacteriaceae</taxon>
        <taxon>Agromyces</taxon>
    </lineage>
</organism>
<evidence type="ECO:0000259" key="3">
    <source>
        <dbReference type="Pfam" id="PF02826"/>
    </source>
</evidence>
<dbReference type="AlphaFoldDB" id="A0A975FQM0"/>
<reference evidence="4" key="1">
    <citation type="submission" date="2021-03" db="EMBL/GenBank/DDBJ databases">
        <title>Agromyces archimandritus sp. nov., isolated from the cockroach Archimandrita tessellata.</title>
        <authorList>
            <person name="Guzman J."/>
            <person name="Ortuzar M."/>
            <person name="Poehlein A."/>
            <person name="Daniel R."/>
            <person name="Trujillo M."/>
            <person name="Vilcinskas A."/>
        </authorList>
    </citation>
    <scope>NUCLEOTIDE SEQUENCE</scope>
    <source>
        <strain evidence="4">G127AT</strain>
    </source>
</reference>
<proteinExistence type="predicted"/>
<name>A0A975FQM0_9MICO</name>
<dbReference type="InterPro" id="IPR036291">
    <property type="entry name" value="NAD(P)-bd_dom_sf"/>
</dbReference>
<evidence type="ECO:0000313" key="4">
    <source>
        <dbReference type="EMBL" id="QTX06194.1"/>
    </source>
</evidence>